<keyword evidence="4 5" id="KW-0119">Carbohydrate metabolism</keyword>
<dbReference type="EMBL" id="JANCLU010000011">
    <property type="protein sequence ID" value="MCP8939320.1"/>
    <property type="molecule type" value="Genomic_DNA"/>
</dbReference>
<gene>
    <name evidence="7" type="ORF">NK718_12405</name>
</gene>
<reference evidence="7 8" key="1">
    <citation type="submission" date="2022-07" db="EMBL/GenBank/DDBJ databases">
        <authorList>
            <person name="Li W.-J."/>
            <person name="Deng Q.-Q."/>
        </authorList>
    </citation>
    <scope>NUCLEOTIDE SEQUENCE [LARGE SCALE GENOMIC DNA]</scope>
    <source>
        <strain evidence="7 8">SYSU M60028</strain>
    </source>
</reference>
<dbReference type="Proteomes" id="UP001205890">
    <property type="component" value="Unassembled WGS sequence"/>
</dbReference>
<evidence type="ECO:0000256" key="3">
    <source>
        <dbReference type="ARBA" id="ARBA00022801"/>
    </source>
</evidence>
<dbReference type="InterPro" id="IPR032466">
    <property type="entry name" value="Metal_Hydrolase"/>
</dbReference>
<comment type="caution">
    <text evidence="7">The sequence shown here is derived from an EMBL/GenBank/DDBJ whole genome shotgun (WGS) entry which is preliminary data.</text>
</comment>
<dbReference type="RefSeq" id="WP_254742582.1">
    <property type="nucleotide sequence ID" value="NZ_JANCLU010000011.1"/>
</dbReference>
<accession>A0ABT1LF00</accession>
<evidence type="ECO:0000313" key="7">
    <source>
        <dbReference type="EMBL" id="MCP8939320.1"/>
    </source>
</evidence>
<evidence type="ECO:0000256" key="2">
    <source>
        <dbReference type="ARBA" id="ARBA00022723"/>
    </source>
</evidence>
<evidence type="ECO:0000313" key="8">
    <source>
        <dbReference type="Proteomes" id="UP001205890"/>
    </source>
</evidence>
<dbReference type="Gene3D" id="3.20.20.140">
    <property type="entry name" value="Metal-dependent hydrolases"/>
    <property type="match status" value="1"/>
</dbReference>
<dbReference type="PANTHER" id="PTHR11113">
    <property type="entry name" value="N-ACETYLGLUCOSAMINE-6-PHOSPHATE DEACETYLASE"/>
    <property type="match status" value="1"/>
</dbReference>
<evidence type="ECO:0000256" key="1">
    <source>
        <dbReference type="ARBA" id="ARBA00010716"/>
    </source>
</evidence>
<keyword evidence="3 5" id="KW-0378">Hydrolase</keyword>
<dbReference type="PIRSF" id="PIRSF038994">
    <property type="entry name" value="NagA"/>
    <property type="match status" value="1"/>
</dbReference>
<protein>
    <submittedName>
        <fullName evidence="7">Amidohydrolase family protein</fullName>
    </submittedName>
</protein>
<comment type="similarity">
    <text evidence="1 5">Belongs to the metallo-dependent hydrolases superfamily. NagA family.</text>
</comment>
<dbReference type="SUPFAM" id="SSF51338">
    <property type="entry name" value="Composite domain of metallo-dependent hydrolases"/>
    <property type="match status" value="1"/>
</dbReference>
<dbReference type="InterPro" id="IPR011059">
    <property type="entry name" value="Metal-dep_hydrolase_composite"/>
</dbReference>
<sequence>MAVTTVVTGRRTDTGEPVAVSIRDGAIAAIAPGPADDGAWLAPGLVDLQLNGWRGHDLNNGRLTPDTVRALARAVLATGVTAFLPTLITAAEADIVSALRAIAAARAADPLVARMVAGVHVEGPGVAPEDGPRGAHPREHVRAPDLAEFDRWQAACGGLVRLVTLSPHWPDAPAVIAGLAARGVVVSLGHTGVDPAAIHAAALAGATLSTHLGNGVAAVLPRHPNLIWAQLAEDRLSASFIADGHHLPDDTLKAMLRAKGLDRSLLVSDATALGGMPPGVYDQAIGGRVELTPQGRLGVAGTPYLAGAALPLAAGVATAMRAAGLSLWEALRLASVNPARLIGRKAELAVGARADLLRFRWSPGDAALAVDSVYSGGETA</sequence>
<dbReference type="InterPro" id="IPR003764">
    <property type="entry name" value="GlcNAc_6-P_deAcase"/>
</dbReference>
<dbReference type="PANTHER" id="PTHR11113:SF14">
    <property type="entry name" value="N-ACETYLGLUCOSAMINE-6-PHOSPHATE DEACETYLASE"/>
    <property type="match status" value="1"/>
</dbReference>
<proteinExistence type="inferred from homology"/>
<dbReference type="InterPro" id="IPR006680">
    <property type="entry name" value="Amidohydro-rel"/>
</dbReference>
<feature type="domain" description="Amidohydrolase-related" evidence="6">
    <location>
        <begin position="41"/>
        <end position="373"/>
    </location>
</feature>
<evidence type="ECO:0000256" key="4">
    <source>
        <dbReference type="ARBA" id="ARBA00023277"/>
    </source>
</evidence>
<keyword evidence="8" id="KW-1185">Reference proteome</keyword>
<dbReference type="Pfam" id="PF01979">
    <property type="entry name" value="Amidohydro_1"/>
    <property type="match status" value="1"/>
</dbReference>
<organism evidence="7 8">
    <name type="scientific">Alsobacter ponti</name>
    <dbReference type="NCBI Taxonomy" id="2962936"/>
    <lineage>
        <taxon>Bacteria</taxon>
        <taxon>Pseudomonadati</taxon>
        <taxon>Pseudomonadota</taxon>
        <taxon>Alphaproteobacteria</taxon>
        <taxon>Hyphomicrobiales</taxon>
        <taxon>Alsobacteraceae</taxon>
        <taxon>Alsobacter</taxon>
    </lineage>
</organism>
<dbReference type="SUPFAM" id="SSF51556">
    <property type="entry name" value="Metallo-dependent hydrolases"/>
    <property type="match status" value="1"/>
</dbReference>
<name>A0ABT1LF00_9HYPH</name>
<evidence type="ECO:0000256" key="5">
    <source>
        <dbReference type="PIRNR" id="PIRNR038994"/>
    </source>
</evidence>
<keyword evidence="2" id="KW-0479">Metal-binding</keyword>
<evidence type="ECO:0000259" key="6">
    <source>
        <dbReference type="Pfam" id="PF01979"/>
    </source>
</evidence>